<keyword evidence="1" id="KW-1133">Transmembrane helix</keyword>
<dbReference type="PATRIC" id="fig|1365257.3.peg.2959"/>
<evidence type="ECO:0000256" key="1">
    <source>
        <dbReference type="SAM" id="Phobius"/>
    </source>
</evidence>
<dbReference type="EMBL" id="AUXX01000021">
    <property type="protein sequence ID" value="KZN65477.1"/>
    <property type="molecule type" value="Genomic_DNA"/>
</dbReference>
<keyword evidence="1" id="KW-0812">Transmembrane</keyword>
<reference evidence="2 3" key="1">
    <citation type="submission" date="2013-07" db="EMBL/GenBank/DDBJ databases">
        <title>Comparative Genomic and Metabolomic Analysis of Twelve Strains of Pseudoalteromonas luteoviolacea.</title>
        <authorList>
            <person name="Vynne N.G."/>
            <person name="Mansson M."/>
            <person name="Gram L."/>
        </authorList>
    </citation>
    <scope>NUCLEOTIDE SEQUENCE [LARGE SCALE GENOMIC DNA]</scope>
    <source>
        <strain evidence="2 3">S4060-1</strain>
    </source>
</reference>
<accession>A0A167LXC2</accession>
<name>A0A167LXC2_9GAMM</name>
<dbReference type="AlphaFoldDB" id="A0A167LXC2"/>
<keyword evidence="1" id="KW-0472">Membrane</keyword>
<organism evidence="2 3">
    <name type="scientific">Pseudoalteromonas luteoviolacea S4060-1</name>
    <dbReference type="NCBI Taxonomy" id="1365257"/>
    <lineage>
        <taxon>Bacteria</taxon>
        <taxon>Pseudomonadati</taxon>
        <taxon>Pseudomonadota</taxon>
        <taxon>Gammaproteobacteria</taxon>
        <taxon>Alteromonadales</taxon>
        <taxon>Pseudoalteromonadaceae</taxon>
        <taxon>Pseudoalteromonas</taxon>
    </lineage>
</organism>
<evidence type="ECO:0000313" key="3">
    <source>
        <dbReference type="Proteomes" id="UP000076661"/>
    </source>
</evidence>
<dbReference type="RefSeq" id="WP_063381561.1">
    <property type="nucleotide sequence ID" value="NZ_AUXX01000021.1"/>
</dbReference>
<dbReference type="Proteomes" id="UP000076661">
    <property type="component" value="Unassembled WGS sequence"/>
</dbReference>
<evidence type="ECO:0000313" key="2">
    <source>
        <dbReference type="EMBL" id="KZN65477.1"/>
    </source>
</evidence>
<proteinExistence type="predicted"/>
<feature type="transmembrane region" description="Helical" evidence="1">
    <location>
        <begin position="75"/>
        <end position="99"/>
    </location>
</feature>
<protein>
    <submittedName>
        <fullName evidence="2">Uncharacterized protein</fullName>
    </submittedName>
</protein>
<sequence>MQARTRNTGAMQQHLMQFANWEPKNAREKTSAVIGLGAAGFKAMAGQSKTAFKLYKTFAITQALIKTYESATGSFAALAPIPIVGPALGAAAAAAAIAMGMQQVRMIKSQQPAGIAHGGLDYVPNESTYILQRGERVLSPKQNVEISHMARHYNAGNRQAAGQNMVINITNQITVEGAANAEQSNVIGANIARQIEAVVVESISSRGAVFRAVRSVA</sequence>
<gene>
    <name evidence="2" type="ORF">N478_21315</name>
</gene>
<comment type="caution">
    <text evidence="2">The sequence shown here is derived from an EMBL/GenBank/DDBJ whole genome shotgun (WGS) entry which is preliminary data.</text>
</comment>